<evidence type="ECO:0000259" key="6">
    <source>
        <dbReference type="PROSITE" id="PS51736"/>
    </source>
</evidence>
<dbReference type="PROSITE" id="PS00398">
    <property type="entry name" value="RECOMBINASES_2"/>
    <property type="match status" value="1"/>
</dbReference>
<dbReference type="Proteomes" id="UP001189813">
    <property type="component" value="Unassembled WGS sequence"/>
</dbReference>
<dbReference type="Pfam" id="PF00239">
    <property type="entry name" value="Resolvase"/>
    <property type="match status" value="1"/>
</dbReference>
<keyword evidence="2" id="KW-0238">DNA-binding</keyword>
<feature type="active site" description="O-(5'-phospho-DNA)-serine intermediate" evidence="4">
    <location>
        <position position="56"/>
    </location>
</feature>
<dbReference type="PROSITE" id="PS51736">
    <property type="entry name" value="RECOMBINASES_3"/>
    <property type="match status" value="1"/>
</dbReference>
<evidence type="ECO:0000256" key="2">
    <source>
        <dbReference type="ARBA" id="ARBA00023125"/>
    </source>
</evidence>
<keyword evidence="1" id="KW-0229">DNA integration</keyword>
<proteinExistence type="predicted"/>
<organism evidence="7 8">
    <name type="scientific">Ralstonia psammae</name>
    <dbReference type="NCBI Taxonomy" id="3058598"/>
    <lineage>
        <taxon>Bacteria</taxon>
        <taxon>Pseudomonadati</taxon>
        <taxon>Pseudomonadota</taxon>
        <taxon>Betaproteobacteria</taxon>
        <taxon>Burkholderiales</taxon>
        <taxon>Burkholderiaceae</taxon>
        <taxon>Ralstonia</taxon>
    </lineage>
</organism>
<gene>
    <name evidence="7" type="ORF">LMG19083_05028</name>
</gene>
<reference evidence="7 8" key="1">
    <citation type="submission" date="2023-07" db="EMBL/GenBank/DDBJ databases">
        <authorList>
            <person name="Peeters C."/>
        </authorList>
    </citation>
    <scope>NUCLEOTIDE SEQUENCE [LARGE SCALE GENOMIC DNA]</scope>
    <source>
        <strain evidence="7 8">LMG 19083</strain>
    </source>
</reference>
<name>A0ABM9K036_9RALS</name>
<dbReference type="EMBL" id="CATZBU010000038">
    <property type="protein sequence ID" value="CAJ0809805.1"/>
    <property type="molecule type" value="Genomic_DNA"/>
</dbReference>
<dbReference type="SMART" id="SM00857">
    <property type="entry name" value="Resolvase"/>
    <property type="match status" value="1"/>
</dbReference>
<dbReference type="PROSITE" id="PS00397">
    <property type="entry name" value="RECOMBINASES_1"/>
    <property type="match status" value="1"/>
</dbReference>
<dbReference type="Gene3D" id="3.40.50.1390">
    <property type="entry name" value="Resolvase, N-terminal catalytic domain"/>
    <property type="match status" value="1"/>
</dbReference>
<dbReference type="PANTHER" id="PTHR30461:SF2">
    <property type="entry name" value="SERINE RECOMBINASE PINE-RELATED"/>
    <property type="match status" value="1"/>
</dbReference>
<dbReference type="SUPFAM" id="SSF53041">
    <property type="entry name" value="Resolvase-like"/>
    <property type="match status" value="1"/>
</dbReference>
<evidence type="ECO:0000256" key="3">
    <source>
        <dbReference type="ARBA" id="ARBA00023172"/>
    </source>
</evidence>
<accession>A0ABM9K036</accession>
<dbReference type="InterPro" id="IPR050639">
    <property type="entry name" value="SSR_resolvase"/>
</dbReference>
<dbReference type="InterPro" id="IPR006119">
    <property type="entry name" value="Resolv_N"/>
</dbReference>
<dbReference type="InterPro" id="IPR036162">
    <property type="entry name" value="Resolvase-like_N_sf"/>
</dbReference>
<evidence type="ECO:0000256" key="4">
    <source>
        <dbReference type="PROSITE-ProRule" id="PRU10137"/>
    </source>
</evidence>
<sequence length="239" mass="26217">MSTHTKLKPATASLNKRVTASRTTTVTPRRPSETCRARHTYSSPHQPVRVGYARVSTDTQNLRLQLDALRRVDCAHVFTDEGISGSEFSRPGLDEALACLQEGDTLVVWRLDRLGRSLGKLVELINELGQRKIKFESIMETINTGSSGGKLVFHMIAALAEFERSLISERTRAGMAAARAHGKRLGRKPALSATQQRKALALLSTEPATAVAKRFNVHPRTLRRLLDSHNAVGDGCAVV</sequence>
<keyword evidence="3" id="KW-0233">DNA recombination</keyword>
<dbReference type="InterPro" id="IPR006118">
    <property type="entry name" value="Recombinase_CS"/>
</dbReference>
<evidence type="ECO:0000256" key="5">
    <source>
        <dbReference type="SAM" id="MobiDB-lite"/>
    </source>
</evidence>
<feature type="region of interest" description="Disordered" evidence="5">
    <location>
        <begin position="1"/>
        <end position="41"/>
    </location>
</feature>
<feature type="compositionally biased region" description="Low complexity" evidence="5">
    <location>
        <begin position="17"/>
        <end position="29"/>
    </location>
</feature>
<dbReference type="CDD" id="cd03768">
    <property type="entry name" value="SR_ResInv"/>
    <property type="match status" value="1"/>
</dbReference>
<dbReference type="PANTHER" id="PTHR30461">
    <property type="entry name" value="DNA-INVERTASE FROM LAMBDOID PROPHAGE"/>
    <property type="match status" value="1"/>
</dbReference>
<evidence type="ECO:0000313" key="7">
    <source>
        <dbReference type="EMBL" id="CAJ0809805.1"/>
    </source>
</evidence>
<evidence type="ECO:0000256" key="1">
    <source>
        <dbReference type="ARBA" id="ARBA00022908"/>
    </source>
</evidence>
<keyword evidence="8" id="KW-1185">Reference proteome</keyword>
<evidence type="ECO:0000313" key="8">
    <source>
        <dbReference type="Proteomes" id="UP001189813"/>
    </source>
</evidence>
<dbReference type="RefSeq" id="WP_316669768.1">
    <property type="nucleotide sequence ID" value="NZ_CATZBU010000038.1"/>
</dbReference>
<protein>
    <recommendedName>
        <fullName evidence="6">Resolvase/invertase-type recombinase catalytic domain-containing protein</fullName>
    </recommendedName>
</protein>
<comment type="caution">
    <text evidence="7">The sequence shown here is derived from an EMBL/GenBank/DDBJ whole genome shotgun (WGS) entry which is preliminary data.</text>
</comment>
<feature type="domain" description="Resolvase/invertase-type recombinase catalytic" evidence="6">
    <location>
        <begin position="48"/>
        <end position="182"/>
    </location>
</feature>